<comment type="subcellular location">
    <subcellularLocation>
        <location evidence="1">Periplasm</location>
    </subcellularLocation>
</comment>
<dbReference type="InterPro" id="IPR015168">
    <property type="entry name" value="SsuA/THI5"/>
</dbReference>
<dbReference type="RefSeq" id="WP_116656723.1">
    <property type="nucleotide sequence ID" value="NZ_JAPTHG010000041.1"/>
</dbReference>
<dbReference type="Gene3D" id="3.40.190.10">
    <property type="entry name" value="Periplasmic binding protein-like II"/>
    <property type="match status" value="2"/>
</dbReference>
<evidence type="ECO:0000313" key="5">
    <source>
        <dbReference type="EMBL" id="MET3869585.1"/>
    </source>
</evidence>
<comment type="caution">
    <text evidence="5">The sequence shown here is derived from an EMBL/GenBank/DDBJ whole genome shotgun (WGS) entry which is preliminary data.</text>
</comment>
<dbReference type="Pfam" id="PF09084">
    <property type="entry name" value="NMT1"/>
    <property type="match status" value="1"/>
</dbReference>
<gene>
    <name evidence="5" type="ORF">ABIC20_006963</name>
</gene>
<accession>A0ABV2NSV4</accession>
<feature type="domain" description="SsuA/THI5-like" evidence="4">
    <location>
        <begin position="17"/>
        <end position="224"/>
    </location>
</feature>
<protein>
    <submittedName>
        <fullName evidence="5">ABC-type nitrate/sulfonate/bicarbonate transport system substrate-binding protein</fullName>
    </submittedName>
</protein>
<evidence type="ECO:0000259" key="4">
    <source>
        <dbReference type="Pfam" id="PF09084"/>
    </source>
</evidence>
<dbReference type="Proteomes" id="UP001549119">
    <property type="component" value="Unassembled WGS sequence"/>
</dbReference>
<comment type="similarity">
    <text evidence="2">Belongs to the bacterial solute-binding protein SsuA/TauA family.</text>
</comment>
<dbReference type="PANTHER" id="PTHR30024">
    <property type="entry name" value="ALIPHATIC SULFONATES-BINDING PROTEIN-RELATED"/>
    <property type="match status" value="1"/>
</dbReference>
<evidence type="ECO:0000256" key="3">
    <source>
        <dbReference type="ARBA" id="ARBA00022729"/>
    </source>
</evidence>
<keyword evidence="6" id="KW-1185">Reference proteome</keyword>
<proteinExistence type="inferred from homology"/>
<evidence type="ECO:0000256" key="1">
    <source>
        <dbReference type="ARBA" id="ARBA00004418"/>
    </source>
</evidence>
<name>A0ABV2NSV4_9HYPH</name>
<sequence>MTGLTFAAVSRNYFNLPVWIAQHAGLFAEEGLTVAIELHEGVDAVTERLRDGRVDLAYGITEHVVLDREAGGHLTIVGGNVNKLPFSLIARPEIRDVSGLRGKVIGVSSLEAGSSSLVMKLLAARGLTYPGDYALRAVGPILARWELLQSGAIDAGLQGAPLDAVAIDAGFSVVCDPRADVPDFQFTSLNVDARWAAENAAILTRFLRAFVRAHALFYRDPDTATRVAAVETGVAPAYLARAWQTYTDEAIFPRDGDASTAAVQALIEVSALIRALPNRRHSEADRYIDRRYLRAAHRSLSS</sequence>
<evidence type="ECO:0000313" key="6">
    <source>
        <dbReference type="Proteomes" id="UP001549119"/>
    </source>
</evidence>
<dbReference type="PANTHER" id="PTHR30024:SF47">
    <property type="entry name" value="TAURINE-BINDING PERIPLASMIC PROTEIN"/>
    <property type="match status" value="1"/>
</dbReference>
<organism evidence="5 6">
    <name type="scientific">Methylobacterium radiotolerans</name>
    <dbReference type="NCBI Taxonomy" id="31998"/>
    <lineage>
        <taxon>Bacteria</taxon>
        <taxon>Pseudomonadati</taxon>
        <taxon>Pseudomonadota</taxon>
        <taxon>Alphaproteobacteria</taxon>
        <taxon>Hyphomicrobiales</taxon>
        <taxon>Methylobacteriaceae</taxon>
        <taxon>Methylobacterium</taxon>
    </lineage>
</organism>
<dbReference type="SUPFAM" id="SSF53850">
    <property type="entry name" value="Periplasmic binding protein-like II"/>
    <property type="match status" value="1"/>
</dbReference>
<keyword evidence="3" id="KW-0732">Signal</keyword>
<dbReference type="EMBL" id="JBEPNW010000003">
    <property type="protein sequence ID" value="MET3869585.1"/>
    <property type="molecule type" value="Genomic_DNA"/>
</dbReference>
<reference evidence="5 6" key="1">
    <citation type="submission" date="2024-06" db="EMBL/GenBank/DDBJ databases">
        <title>Genomics of switchgrass bacterial isolates.</title>
        <authorList>
            <person name="Shade A."/>
        </authorList>
    </citation>
    <scope>NUCLEOTIDE SEQUENCE [LARGE SCALE GENOMIC DNA]</scope>
    <source>
        <strain evidence="5 6">PvP084</strain>
    </source>
</reference>
<evidence type="ECO:0000256" key="2">
    <source>
        <dbReference type="ARBA" id="ARBA00010742"/>
    </source>
</evidence>